<evidence type="ECO:0000313" key="2">
    <source>
        <dbReference type="EMBL" id="MDN0289019.1"/>
    </source>
</evidence>
<proteinExistence type="predicted"/>
<sequence>MSRALFNLNPDLARLRSDGYFVRIQASLLVMLEVPYVYAQRQVRFGTLVTSLDLAGDRTRKPETHVMDWDGDFPCNADGTPLQGISYASPNSDLGQGLTARYSFSSKPSDLGYPDYYAKMSTYATIVSGPAAVLQPGTSPRVFRGGGGEEEEEASVFNYLDTASSRVGIGALTNKLEQEVVGIIGLGGTGGYILDLVAKTPVKQIRLFDADDFLSHNAFRAPGAPSLDELRDAPKKVHYLKGIYARMHRGIVAYPVQMEVETLGLLDGITFAFLSMDAGEEKRAVVAKLEALGVPFIDVGMGLELTNGSLGGILRVTTSTPAKRDHVHQGRISFAGGGGQALYSSNIQVADLNALNACLAVVKWKKLRGFYRDLEQEYHSTYTTDGGLLLNGDQL</sequence>
<dbReference type="RefSeq" id="WP_039509597.1">
    <property type="nucleotide sequence ID" value="NZ_CP044334.1"/>
</dbReference>
<dbReference type="Pfam" id="PF20590">
    <property type="entry name" value="DUF6791"/>
    <property type="match status" value="1"/>
</dbReference>
<comment type="caution">
    <text evidence="2">The sequence shown here is derived from an EMBL/GenBank/DDBJ whole genome shotgun (WGS) entry which is preliminary data.</text>
</comment>
<name>A0AAP4NJ32_9XANT</name>
<dbReference type="NCBIfam" id="NF004805">
    <property type="entry name" value="PRK06153.1-4"/>
    <property type="match status" value="1"/>
</dbReference>
<protein>
    <submittedName>
        <fullName evidence="2">ThiF family adenylyltransferase</fullName>
    </submittedName>
</protein>
<dbReference type="EMBL" id="JASVYU010000046">
    <property type="protein sequence ID" value="MDN0289019.1"/>
    <property type="molecule type" value="Genomic_DNA"/>
</dbReference>
<dbReference type="InterPro" id="IPR035985">
    <property type="entry name" value="Ubiquitin-activating_enz"/>
</dbReference>
<evidence type="ECO:0000259" key="1">
    <source>
        <dbReference type="Pfam" id="PF20590"/>
    </source>
</evidence>
<keyword evidence="2" id="KW-0548">Nucleotidyltransferase</keyword>
<dbReference type="GO" id="GO:0016779">
    <property type="term" value="F:nucleotidyltransferase activity"/>
    <property type="evidence" value="ECO:0007669"/>
    <property type="project" value="UniProtKB-KW"/>
</dbReference>
<dbReference type="NCBIfam" id="NF004802">
    <property type="entry name" value="PRK06153.1-1"/>
    <property type="match status" value="1"/>
</dbReference>
<keyword evidence="2" id="KW-0808">Transferase</keyword>
<accession>A0AAP4NJ32</accession>
<reference evidence="2" key="1">
    <citation type="submission" date="2023-06" db="EMBL/GenBank/DDBJ databases">
        <title>Genome sequences of Xanthomonas arboricola from Serbia and Montenegro.</title>
        <authorList>
            <person name="Ilicic R."/>
            <person name="Jelusic A."/>
            <person name="Harrison J."/>
            <person name="Greer S."/>
            <person name="Grant M."/>
            <person name="Vicente J."/>
            <person name="Popovic Milovanovic T."/>
            <person name="Studholme D.J."/>
        </authorList>
    </citation>
    <scope>NUCLEOTIDE SEQUENCE</scope>
    <source>
        <strain evidence="2">Xp320</strain>
    </source>
</reference>
<dbReference type="SUPFAM" id="SSF69572">
    <property type="entry name" value="Activating enzymes of the ubiquitin-like proteins"/>
    <property type="match status" value="1"/>
</dbReference>
<dbReference type="NCBIfam" id="NF004804">
    <property type="entry name" value="PRK06153.1-3"/>
    <property type="match status" value="1"/>
</dbReference>
<dbReference type="AlphaFoldDB" id="A0AAP4NJ32"/>
<dbReference type="Gene3D" id="3.40.50.720">
    <property type="entry name" value="NAD(P)-binding Rossmann-like Domain"/>
    <property type="match status" value="1"/>
</dbReference>
<gene>
    <name evidence="2" type="ORF">QSH54_20855</name>
</gene>
<feature type="domain" description="DUF6791" evidence="1">
    <location>
        <begin position="10"/>
        <end position="162"/>
    </location>
</feature>
<dbReference type="InterPro" id="IPR046741">
    <property type="entry name" value="DUF6791"/>
</dbReference>
<dbReference type="GO" id="GO:0008641">
    <property type="term" value="F:ubiquitin-like modifier activating enzyme activity"/>
    <property type="evidence" value="ECO:0007669"/>
    <property type="project" value="InterPro"/>
</dbReference>
<organism evidence="2">
    <name type="scientific">Xanthomonas arboricola pv. pruni</name>
    <dbReference type="NCBI Taxonomy" id="69929"/>
    <lineage>
        <taxon>Bacteria</taxon>
        <taxon>Pseudomonadati</taxon>
        <taxon>Pseudomonadota</taxon>
        <taxon>Gammaproteobacteria</taxon>
        <taxon>Lysobacterales</taxon>
        <taxon>Lysobacteraceae</taxon>
        <taxon>Xanthomonas</taxon>
    </lineage>
</organism>